<feature type="compositionally biased region" description="Basic and acidic residues" evidence="1">
    <location>
        <begin position="190"/>
        <end position="199"/>
    </location>
</feature>
<feature type="domain" description="N-acetyltransferase" evidence="2">
    <location>
        <begin position="5"/>
        <end position="168"/>
    </location>
</feature>
<proteinExistence type="predicted"/>
<reference evidence="3 4" key="1">
    <citation type="submission" date="2023-04" db="EMBL/GenBank/DDBJ databases">
        <title>Forest soil microbial communities from Buena Vista Peninsula, Colon Province, Panama.</title>
        <authorList>
            <person name="Bouskill N."/>
        </authorList>
    </citation>
    <scope>NUCLEOTIDE SEQUENCE [LARGE SCALE GENOMIC DNA]</scope>
    <source>
        <strain evidence="3 4">GGS1</strain>
    </source>
</reference>
<dbReference type="PROSITE" id="PS51186">
    <property type="entry name" value="GNAT"/>
    <property type="match status" value="1"/>
</dbReference>
<evidence type="ECO:0000313" key="3">
    <source>
        <dbReference type="EMBL" id="MDH6214238.1"/>
    </source>
</evidence>
<dbReference type="Gene3D" id="3.40.630.30">
    <property type="match status" value="1"/>
</dbReference>
<dbReference type="EMBL" id="JARXVH010000002">
    <property type="protein sequence ID" value="MDH6214238.1"/>
    <property type="molecule type" value="Genomic_DNA"/>
</dbReference>
<evidence type="ECO:0000313" key="4">
    <source>
        <dbReference type="Proteomes" id="UP001160499"/>
    </source>
</evidence>
<accession>A0ABT6LD49</accession>
<feature type="region of interest" description="Disordered" evidence="1">
    <location>
        <begin position="169"/>
        <end position="199"/>
    </location>
</feature>
<keyword evidence="4" id="KW-1185">Reference proteome</keyword>
<evidence type="ECO:0000256" key="1">
    <source>
        <dbReference type="SAM" id="MobiDB-lite"/>
    </source>
</evidence>
<organism evidence="3 4">
    <name type="scientific">Streptomyces pseudovenezuelae</name>
    <dbReference type="NCBI Taxonomy" id="67350"/>
    <lineage>
        <taxon>Bacteria</taxon>
        <taxon>Bacillati</taxon>
        <taxon>Actinomycetota</taxon>
        <taxon>Actinomycetes</taxon>
        <taxon>Kitasatosporales</taxon>
        <taxon>Streptomycetaceae</taxon>
        <taxon>Streptomyces</taxon>
        <taxon>Streptomyces aurantiacus group</taxon>
    </lineage>
</organism>
<sequence>MSDLVRIRPIADTDWDAIVEMEARAYDELGLTEGPEVLRSRADASPDLCFVLDVGARPAGYLLALPYPAFHYPDLDHTEPTTAPAASSPDNVHLHDIVITEGLRGRGLAQRLLHHLASTVRSRGYERISLVAVGCSRKFWSARGFTAHPRVRPSGYGTGAVYMSKAVPADRAATPEPADVPPRGPFAPTKRADARVPCP</sequence>
<name>A0ABT6LD49_9ACTN</name>
<dbReference type="InterPro" id="IPR016181">
    <property type="entry name" value="Acyl_CoA_acyltransferase"/>
</dbReference>
<dbReference type="Proteomes" id="UP001160499">
    <property type="component" value="Unassembled WGS sequence"/>
</dbReference>
<protein>
    <submittedName>
        <fullName evidence="3">GNAT superfamily N-acetyltransferase</fullName>
    </submittedName>
</protein>
<dbReference type="RefSeq" id="WP_280875291.1">
    <property type="nucleotide sequence ID" value="NZ_JARXVH010000002.1"/>
</dbReference>
<evidence type="ECO:0000259" key="2">
    <source>
        <dbReference type="PROSITE" id="PS51186"/>
    </source>
</evidence>
<dbReference type="CDD" id="cd04301">
    <property type="entry name" value="NAT_SF"/>
    <property type="match status" value="1"/>
</dbReference>
<comment type="caution">
    <text evidence="3">The sequence shown here is derived from an EMBL/GenBank/DDBJ whole genome shotgun (WGS) entry which is preliminary data.</text>
</comment>
<dbReference type="InterPro" id="IPR000182">
    <property type="entry name" value="GNAT_dom"/>
</dbReference>
<gene>
    <name evidence="3" type="ORF">M2283_001521</name>
</gene>
<dbReference type="SUPFAM" id="SSF55729">
    <property type="entry name" value="Acyl-CoA N-acyltransferases (Nat)"/>
    <property type="match status" value="1"/>
</dbReference>
<dbReference type="Pfam" id="PF00583">
    <property type="entry name" value="Acetyltransf_1"/>
    <property type="match status" value="1"/>
</dbReference>